<evidence type="ECO:0000256" key="1">
    <source>
        <dbReference type="ARBA" id="ARBA00004123"/>
    </source>
</evidence>
<dbReference type="CDD" id="cd00067">
    <property type="entry name" value="GAL4"/>
    <property type="match status" value="1"/>
</dbReference>
<keyword evidence="5" id="KW-0804">Transcription</keyword>
<dbReference type="PROSITE" id="PS50048">
    <property type="entry name" value="ZN2_CY6_FUNGAL_2"/>
    <property type="match status" value="1"/>
</dbReference>
<feature type="domain" description="Zn(2)-C6 fungal-type" evidence="8">
    <location>
        <begin position="20"/>
        <end position="53"/>
    </location>
</feature>
<keyword evidence="7" id="KW-0472">Membrane</keyword>
<name>A0A8H7U8G8_MORIS</name>
<dbReference type="PROSITE" id="PS00463">
    <property type="entry name" value="ZN2_CY6_FUNGAL_1"/>
    <property type="match status" value="1"/>
</dbReference>
<dbReference type="InterPro" id="IPR036864">
    <property type="entry name" value="Zn2-C6_fun-type_DNA-bd_sf"/>
</dbReference>
<dbReference type="GO" id="GO:0000981">
    <property type="term" value="F:DNA-binding transcription factor activity, RNA polymerase II-specific"/>
    <property type="evidence" value="ECO:0007669"/>
    <property type="project" value="InterPro"/>
</dbReference>
<dbReference type="SMART" id="SM00066">
    <property type="entry name" value="GAL4"/>
    <property type="match status" value="1"/>
</dbReference>
<feature type="transmembrane region" description="Helical" evidence="7">
    <location>
        <begin position="426"/>
        <end position="447"/>
    </location>
</feature>
<dbReference type="EMBL" id="JAEPQZ010000015">
    <property type="protein sequence ID" value="KAG2173255.1"/>
    <property type="molecule type" value="Genomic_DNA"/>
</dbReference>
<evidence type="ECO:0000259" key="8">
    <source>
        <dbReference type="PROSITE" id="PS50048"/>
    </source>
</evidence>
<dbReference type="GO" id="GO:0005634">
    <property type="term" value="C:nucleus"/>
    <property type="evidence" value="ECO:0007669"/>
    <property type="project" value="UniProtKB-SubCell"/>
</dbReference>
<dbReference type="Pfam" id="PF04082">
    <property type="entry name" value="Fungal_trans"/>
    <property type="match status" value="1"/>
</dbReference>
<dbReference type="GO" id="GO:0000976">
    <property type="term" value="F:transcription cis-regulatory region binding"/>
    <property type="evidence" value="ECO:0007669"/>
    <property type="project" value="TreeGrafter"/>
</dbReference>
<dbReference type="SUPFAM" id="SSF57701">
    <property type="entry name" value="Zn2/Cys6 DNA-binding domain"/>
    <property type="match status" value="1"/>
</dbReference>
<dbReference type="AlphaFoldDB" id="A0A8H7U8G8"/>
<dbReference type="GO" id="GO:0008270">
    <property type="term" value="F:zinc ion binding"/>
    <property type="evidence" value="ECO:0007669"/>
    <property type="project" value="InterPro"/>
</dbReference>
<dbReference type="CDD" id="cd12148">
    <property type="entry name" value="fungal_TF_MHR"/>
    <property type="match status" value="1"/>
</dbReference>
<proteinExistence type="predicted"/>
<keyword evidence="2" id="KW-0479">Metal-binding</keyword>
<dbReference type="OrthoDB" id="3163292at2759"/>
<keyword evidence="7" id="KW-1133">Transmembrane helix</keyword>
<dbReference type="PANTHER" id="PTHR31845">
    <property type="entry name" value="FINGER DOMAIN PROTEIN, PUTATIVE-RELATED"/>
    <property type="match status" value="1"/>
</dbReference>
<keyword evidence="7" id="KW-0812">Transmembrane</keyword>
<dbReference type="GO" id="GO:0006351">
    <property type="term" value="P:DNA-templated transcription"/>
    <property type="evidence" value="ECO:0007669"/>
    <property type="project" value="InterPro"/>
</dbReference>
<dbReference type="Proteomes" id="UP000654370">
    <property type="component" value="Unassembled WGS sequence"/>
</dbReference>
<evidence type="ECO:0000256" key="4">
    <source>
        <dbReference type="ARBA" id="ARBA00023125"/>
    </source>
</evidence>
<dbReference type="SMART" id="SM00906">
    <property type="entry name" value="Fungal_trans"/>
    <property type="match status" value="1"/>
</dbReference>
<dbReference type="InterPro" id="IPR051089">
    <property type="entry name" value="prtT"/>
</dbReference>
<gene>
    <name evidence="9" type="ORF">INT43_004629</name>
</gene>
<dbReference type="InterPro" id="IPR001138">
    <property type="entry name" value="Zn2Cys6_DnaBD"/>
</dbReference>
<protein>
    <recommendedName>
        <fullName evidence="8">Zn(2)-C6 fungal-type domain-containing protein</fullName>
    </recommendedName>
</protein>
<evidence type="ECO:0000313" key="9">
    <source>
        <dbReference type="EMBL" id="KAG2173255.1"/>
    </source>
</evidence>
<evidence type="ECO:0000256" key="2">
    <source>
        <dbReference type="ARBA" id="ARBA00022723"/>
    </source>
</evidence>
<dbReference type="InterPro" id="IPR007219">
    <property type="entry name" value="XnlR_reg_dom"/>
</dbReference>
<comment type="subcellular location">
    <subcellularLocation>
        <location evidence="1">Nucleus</location>
    </subcellularLocation>
</comment>
<accession>A0A8H7U8G8</accession>
<keyword evidence="6" id="KW-0539">Nucleus</keyword>
<evidence type="ECO:0000256" key="6">
    <source>
        <dbReference type="ARBA" id="ARBA00023242"/>
    </source>
</evidence>
<sequence length="578" mass="65214">MSTNKSAEVPLGKRTRSSKACTACRQMKLKCDAMEQFPSPCSRCKKSGNFCEIDRNFQRERKRRAEGSKEAQVANLSSIPEILTPQSQISPLIPPVNHIPAKPDEESRLPPIEAKDEIISGTTISGDRIVLMYHMFITHYYRFLPILPLEYVNPAAISTDCPLLFWCICSIVAPSCAPDLVTVIHENVRYLVSTVYLTHYMFKPFTALSNVCALVLLCHWPLSHKTIQEDASWTYCGLATHMALQIGLHRSKFIEEYAVASVTSRNASKMKLLTWLGCFLVNQLNADFHGIPSSASLDYSYIPDPAQYEQDEHVSDFIKRVKILHALKKGIDILGTPDGIIKTGALPLLHRSLEDSFSQLLAEISPLSDLAELTYLHAKLQLHSFLLTPDVPVSEQRNAIIPTYLVCIQHIQIVKRMLDKDPRCRYWPFFIVTNVLIASVVLFKLAISQFREMIDQDVARNHIADSFTLLRKLTLHQEDMAARGIRLIEGIKSMYEEKLISPQICSVKTRLGAGIFTSTLLEFKKWQSMKTPNQEPTPGGSQAAAAPAVPGQSTMWPFFDLMSFDDFWNAEFWPEPIP</sequence>
<evidence type="ECO:0000313" key="10">
    <source>
        <dbReference type="Proteomes" id="UP000654370"/>
    </source>
</evidence>
<organism evidence="9 10">
    <name type="scientific">Mortierella isabellina</name>
    <name type="common">Filamentous fungus</name>
    <name type="synonym">Umbelopsis isabellina</name>
    <dbReference type="NCBI Taxonomy" id="91625"/>
    <lineage>
        <taxon>Eukaryota</taxon>
        <taxon>Fungi</taxon>
        <taxon>Fungi incertae sedis</taxon>
        <taxon>Mucoromycota</taxon>
        <taxon>Mucoromycotina</taxon>
        <taxon>Umbelopsidomycetes</taxon>
        <taxon>Umbelopsidales</taxon>
        <taxon>Umbelopsidaceae</taxon>
        <taxon>Umbelopsis</taxon>
    </lineage>
</organism>
<dbReference type="Gene3D" id="4.10.240.10">
    <property type="entry name" value="Zn(2)-C6 fungal-type DNA-binding domain"/>
    <property type="match status" value="1"/>
</dbReference>
<keyword evidence="3" id="KW-0805">Transcription regulation</keyword>
<dbReference type="PANTHER" id="PTHR31845:SF21">
    <property type="entry name" value="REGULATORY PROTEIN LEU3"/>
    <property type="match status" value="1"/>
</dbReference>
<keyword evidence="4" id="KW-0238">DNA-binding</keyword>
<reference evidence="9" key="1">
    <citation type="submission" date="2020-12" db="EMBL/GenBank/DDBJ databases">
        <title>Metabolic potential, ecology and presence of endohyphal bacteria is reflected in genomic diversity of Mucoromycotina.</title>
        <authorList>
            <person name="Muszewska A."/>
            <person name="Okrasinska A."/>
            <person name="Steczkiewicz K."/>
            <person name="Drgas O."/>
            <person name="Orlowska M."/>
            <person name="Perlinska-Lenart U."/>
            <person name="Aleksandrzak-Piekarczyk T."/>
            <person name="Szatraj K."/>
            <person name="Zielenkiewicz U."/>
            <person name="Pilsyk S."/>
            <person name="Malc E."/>
            <person name="Mieczkowski P."/>
            <person name="Kruszewska J.S."/>
            <person name="Biernat P."/>
            <person name="Pawlowska J."/>
        </authorList>
    </citation>
    <scope>NUCLEOTIDE SEQUENCE</scope>
    <source>
        <strain evidence="9">WA0000067209</strain>
    </source>
</reference>
<dbReference type="Pfam" id="PF00172">
    <property type="entry name" value="Zn_clus"/>
    <property type="match status" value="1"/>
</dbReference>
<evidence type="ECO:0000256" key="3">
    <source>
        <dbReference type="ARBA" id="ARBA00023015"/>
    </source>
</evidence>
<evidence type="ECO:0000256" key="7">
    <source>
        <dbReference type="SAM" id="Phobius"/>
    </source>
</evidence>
<comment type="caution">
    <text evidence="9">The sequence shown here is derived from an EMBL/GenBank/DDBJ whole genome shotgun (WGS) entry which is preliminary data.</text>
</comment>
<keyword evidence="10" id="KW-1185">Reference proteome</keyword>
<evidence type="ECO:0000256" key="5">
    <source>
        <dbReference type="ARBA" id="ARBA00023163"/>
    </source>
</evidence>